<feature type="compositionally biased region" description="Low complexity" evidence="2">
    <location>
        <begin position="319"/>
        <end position="347"/>
    </location>
</feature>
<dbReference type="Gene3D" id="2.60.40.10">
    <property type="entry name" value="Immunoglobulins"/>
    <property type="match status" value="1"/>
</dbReference>
<proteinExistence type="inferred from homology"/>
<dbReference type="STRING" id="1817814.A2V81_04135"/>
<dbReference type="GO" id="GO:0030246">
    <property type="term" value="F:carbohydrate binding"/>
    <property type="evidence" value="ECO:0007669"/>
    <property type="project" value="InterPro"/>
</dbReference>
<name>A0A1F4XIF9_9BACT</name>
<organism evidence="6 7">
    <name type="scientific">Candidatus Abawacabacteria bacterium RBG_16_42_10</name>
    <dbReference type="NCBI Taxonomy" id="1817814"/>
    <lineage>
        <taxon>Bacteria</taxon>
        <taxon>Candidatus Abawacaibacteriota</taxon>
    </lineage>
</organism>
<keyword evidence="4" id="KW-0732">Signal</keyword>
<protein>
    <recommendedName>
        <fullName evidence="5">Big-1 domain-containing protein</fullName>
    </recommendedName>
</protein>
<feature type="signal peptide" evidence="4">
    <location>
        <begin position="1"/>
        <end position="34"/>
    </location>
</feature>
<dbReference type="InterPro" id="IPR013783">
    <property type="entry name" value="Ig-like_fold"/>
</dbReference>
<dbReference type="Pfam" id="PF00963">
    <property type="entry name" value="Cohesin"/>
    <property type="match status" value="1"/>
</dbReference>
<dbReference type="Pfam" id="PF02369">
    <property type="entry name" value="Big_1"/>
    <property type="match status" value="1"/>
</dbReference>
<sequence length="385" mass="40519">MSLSTSRVRNHTIMRKVISVLALATVLMSTMVMATRVSAATEDTSAVKATLMLSPDSGNFAVGETFSVQVLLDTKGVEVSQVDFKLKYEPDALEVQDSDRDRAGIQIKDGDLFEVLLSTTPVDTRGGTIEYSKIALSEGKYYKTSGEPGKVATIDFKALKAAPVTLRFETSDTPPVPTKVYRAIDEEQILGEVTNADFTVSGTVAVTAQQTPTATPTTSTNGRSSISMVIDKVNLKADGKDKANVRVSVKDASGNPAAQAKVIFGITGNAILDPLMATTDTSGQVSAMLTAGTQAGSISISAHLESDPTVSTTTQIVSSAATATPSPTVAPTTRPTATPITTPQPVTSPEDLDEVGPLSVIPAMLLSLLAAYLLTFRVSFARRRK</sequence>
<feature type="transmembrane region" description="Helical" evidence="3">
    <location>
        <begin position="355"/>
        <end position="375"/>
    </location>
</feature>
<dbReference type="EMBL" id="MEWR01000027">
    <property type="protein sequence ID" value="OGC81416.1"/>
    <property type="molecule type" value="Genomic_DNA"/>
</dbReference>
<dbReference type="CDD" id="cd08547">
    <property type="entry name" value="Type_II_cohesin"/>
    <property type="match status" value="1"/>
</dbReference>
<evidence type="ECO:0000256" key="2">
    <source>
        <dbReference type="SAM" id="MobiDB-lite"/>
    </source>
</evidence>
<keyword evidence="3" id="KW-0472">Membrane</keyword>
<dbReference type="InterPro" id="IPR008965">
    <property type="entry name" value="CBM2/CBM3_carb-bd_dom_sf"/>
</dbReference>
<dbReference type="GO" id="GO:0000272">
    <property type="term" value="P:polysaccharide catabolic process"/>
    <property type="evidence" value="ECO:0007669"/>
    <property type="project" value="InterPro"/>
</dbReference>
<evidence type="ECO:0000256" key="3">
    <source>
        <dbReference type="SAM" id="Phobius"/>
    </source>
</evidence>
<dbReference type="SMART" id="SM00634">
    <property type="entry name" value="BID_1"/>
    <property type="match status" value="1"/>
</dbReference>
<evidence type="ECO:0000256" key="4">
    <source>
        <dbReference type="SAM" id="SignalP"/>
    </source>
</evidence>
<comment type="caution">
    <text evidence="6">The sequence shown here is derived from an EMBL/GenBank/DDBJ whole genome shotgun (WGS) entry which is preliminary data.</text>
</comment>
<dbReference type="PROSITE" id="PS51127">
    <property type="entry name" value="BIG1"/>
    <property type="match status" value="1"/>
</dbReference>
<keyword evidence="3" id="KW-1133">Transmembrane helix</keyword>
<dbReference type="AlphaFoldDB" id="A0A1F4XIF9"/>
<dbReference type="SUPFAM" id="SSF49384">
    <property type="entry name" value="Carbohydrate-binding domain"/>
    <property type="match status" value="1"/>
</dbReference>
<keyword evidence="3" id="KW-0812">Transmembrane</keyword>
<dbReference type="SUPFAM" id="SSF49373">
    <property type="entry name" value="Invasin/intimin cell-adhesion fragments"/>
    <property type="match status" value="1"/>
</dbReference>
<evidence type="ECO:0000313" key="6">
    <source>
        <dbReference type="EMBL" id="OGC81416.1"/>
    </source>
</evidence>
<dbReference type="Proteomes" id="UP000177614">
    <property type="component" value="Unassembled WGS sequence"/>
</dbReference>
<dbReference type="InterPro" id="IPR002102">
    <property type="entry name" value="Cohesin_dom"/>
</dbReference>
<evidence type="ECO:0000313" key="7">
    <source>
        <dbReference type="Proteomes" id="UP000177614"/>
    </source>
</evidence>
<comment type="similarity">
    <text evidence="1">Belongs to the intimin/invasin family.</text>
</comment>
<evidence type="ECO:0000259" key="5">
    <source>
        <dbReference type="PROSITE" id="PS51127"/>
    </source>
</evidence>
<dbReference type="InterPro" id="IPR008964">
    <property type="entry name" value="Invasin/intimin_cell_adhesion"/>
</dbReference>
<feature type="chain" id="PRO_5009515345" description="Big-1 domain-containing protein" evidence="4">
    <location>
        <begin position="35"/>
        <end position="385"/>
    </location>
</feature>
<evidence type="ECO:0000256" key="1">
    <source>
        <dbReference type="ARBA" id="ARBA00010116"/>
    </source>
</evidence>
<feature type="domain" description="Big-1" evidence="5">
    <location>
        <begin position="225"/>
        <end position="317"/>
    </location>
</feature>
<gene>
    <name evidence="6" type="ORF">A2V81_04135</name>
</gene>
<accession>A0A1F4XIF9</accession>
<reference evidence="6 7" key="1">
    <citation type="journal article" date="2016" name="Nat. Commun.">
        <title>Thousands of microbial genomes shed light on interconnected biogeochemical processes in an aquifer system.</title>
        <authorList>
            <person name="Anantharaman K."/>
            <person name="Brown C.T."/>
            <person name="Hug L.A."/>
            <person name="Sharon I."/>
            <person name="Castelle C.J."/>
            <person name="Probst A.J."/>
            <person name="Thomas B.C."/>
            <person name="Singh A."/>
            <person name="Wilkins M.J."/>
            <person name="Karaoz U."/>
            <person name="Brodie E.L."/>
            <person name="Williams K.H."/>
            <person name="Hubbard S.S."/>
            <person name="Banfield J.F."/>
        </authorList>
    </citation>
    <scope>NUCLEOTIDE SEQUENCE [LARGE SCALE GENOMIC DNA]</scope>
</reference>
<dbReference type="InterPro" id="IPR003344">
    <property type="entry name" value="Big_1_dom"/>
</dbReference>
<dbReference type="Gene3D" id="2.60.40.680">
    <property type="match status" value="1"/>
</dbReference>
<feature type="region of interest" description="Disordered" evidence="2">
    <location>
        <begin position="319"/>
        <end position="351"/>
    </location>
</feature>